<dbReference type="FunFam" id="3.65.10.10:FF:000004">
    <property type="entry name" value="3-phosphoshikimate 1-carboxyvinyltransferase"/>
    <property type="match status" value="1"/>
</dbReference>
<dbReference type="InterPro" id="IPR001986">
    <property type="entry name" value="Enolpyruvate_Tfrase_dom"/>
</dbReference>
<dbReference type="Pfam" id="PF00275">
    <property type="entry name" value="EPSP_synthase"/>
    <property type="match status" value="1"/>
</dbReference>
<evidence type="ECO:0000256" key="2">
    <source>
        <dbReference type="ARBA" id="ARBA00004811"/>
    </source>
</evidence>
<dbReference type="UniPathway" id="UPA00053">
    <property type="reaction ID" value="UER00089"/>
</dbReference>
<dbReference type="FunFam" id="3.65.10.10:FF:000009">
    <property type="entry name" value="3-phosphoshikimate 1-carboxyvinyltransferase"/>
    <property type="match status" value="1"/>
</dbReference>
<dbReference type="SMR" id="A0A7S3QU30"/>
<evidence type="ECO:0000256" key="10">
    <source>
        <dbReference type="ARBA" id="ARBA00023141"/>
    </source>
</evidence>
<dbReference type="NCBIfam" id="TIGR01356">
    <property type="entry name" value="aroA"/>
    <property type="match status" value="1"/>
</dbReference>
<dbReference type="GO" id="GO:0009423">
    <property type="term" value="P:chorismate biosynthetic process"/>
    <property type="evidence" value="ECO:0007669"/>
    <property type="project" value="UniProtKB-UniPathway"/>
</dbReference>
<dbReference type="AlphaFoldDB" id="A0A7S3QU30"/>
<gene>
    <name evidence="13" type="ORF">DTER00134_LOCUS8045</name>
</gene>
<dbReference type="GO" id="GO:0003866">
    <property type="term" value="F:3-phosphoshikimate 1-carboxyvinyltransferase activity"/>
    <property type="evidence" value="ECO:0007669"/>
    <property type="project" value="UniProtKB-EC"/>
</dbReference>
<feature type="domain" description="Enolpyruvate transferase" evidence="12">
    <location>
        <begin position="86"/>
        <end position="508"/>
    </location>
</feature>
<name>A0A7S3QU30_DUNTE</name>
<evidence type="ECO:0000259" key="12">
    <source>
        <dbReference type="Pfam" id="PF00275"/>
    </source>
</evidence>
<keyword evidence="7" id="KW-0934">Plastid</keyword>
<dbReference type="PANTHER" id="PTHR21090">
    <property type="entry name" value="AROM/DEHYDROQUINATE SYNTHASE"/>
    <property type="match status" value="1"/>
</dbReference>
<evidence type="ECO:0000256" key="4">
    <source>
        <dbReference type="ARBA" id="ARBA00012450"/>
    </source>
</evidence>
<organism evidence="13">
    <name type="scientific">Dunaliella tertiolecta</name>
    <name type="common">Green alga</name>
    <dbReference type="NCBI Taxonomy" id="3047"/>
    <lineage>
        <taxon>Eukaryota</taxon>
        <taxon>Viridiplantae</taxon>
        <taxon>Chlorophyta</taxon>
        <taxon>core chlorophytes</taxon>
        <taxon>Chlorophyceae</taxon>
        <taxon>CS clade</taxon>
        <taxon>Chlamydomonadales</taxon>
        <taxon>Dunaliellaceae</taxon>
        <taxon>Dunaliella</taxon>
    </lineage>
</organism>
<dbReference type="EC" id="2.5.1.19" evidence="4"/>
<keyword evidence="8" id="KW-0808">Transferase</keyword>
<dbReference type="InterPro" id="IPR013792">
    <property type="entry name" value="RNA3'P_cycl/enolpyr_Trfase_a/b"/>
</dbReference>
<reference evidence="13" key="1">
    <citation type="submission" date="2021-01" db="EMBL/GenBank/DDBJ databases">
        <authorList>
            <person name="Corre E."/>
            <person name="Pelletier E."/>
            <person name="Niang G."/>
            <person name="Scheremetjew M."/>
            <person name="Finn R."/>
            <person name="Kale V."/>
            <person name="Holt S."/>
            <person name="Cochrane G."/>
            <person name="Meng A."/>
            <person name="Brown T."/>
            <person name="Cohen L."/>
        </authorList>
    </citation>
    <scope>NUCLEOTIDE SEQUENCE</scope>
    <source>
        <strain evidence="13">CCMP1320</strain>
    </source>
</reference>
<evidence type="ECO:0000256" key="7">
    <source>
        <dbReference type="ARBA" id="ARBA00022640"/>
    </source>
</evidence>
<dbReference type="GO" id="GO:0009507">
    <property type="term" value="C:chloroplast"/>
    <property type="evidence" value="ECO:0007669"/>
    <property type="project" value="UniProtKB-SubCell"/>
</dbReference>
<dbReference type="InterPro" id="IPR036968">
    <property type="entry name" value="Enolpyruvate_Tfrase_sf"/>
</dbReference>
<evidence type="ECO:0000256" key="1">
    <source>
        <dbReference type="ARBA" id="ARBA00004229"/>
    </source>
</evidence>
<keyword evidence="5" id="KW-0150">Chloroplast</keyword>
<keyword evidence="10" id="KW-0057">Aromatic amino acid biosynthesis</keyword>
<sequence length="514" mass="54654">MLARQGGSLRASQCNAGLARRVEVGALVVPRPISVNDVVPHVYSAPLSVARRSCSKSSIRSTRRLQTTVCSATLAAHSAPDQLVLQPIKQISGTVRLPGSKSISNRVLLLAALAEGTTVVKNLLDSDDIRYMVGALKGLGIELEERWDKGEMVVKGCGGQFSAEGGELFLGNAGTAMRPLTAAVAAAGRGKFVLDGTARMRERPIQDLVDGLVQLGVDAKCPLGTGCPPVEVNAQGLPSGKVQLKGSVSSQYLTALLMAAPLSKGTEGIEIVITDELVSQPYVDMTVQIMERFGVTVERLNGLQHMRIPPNQTYKTSGEAFVEGDASSASYFLAGATITGGTVVVEGCGSASVQGDVRFAEVMGLMGAKVEWSLYSIKITGPSAFGKPLQGIDHDCNDIPDAAMTLAVAALFADKPTTIRNVYNWRVKETERMVAIVNETRKLGATVEEGRDYCVITPPKQIQSAAIDTYDDHRMAMAFSLAACGPVPVTINDPGCTRKTFPDYFRVLESVTQH</sequence>
<dbReference type="GO" id="GO:0009073">
    <property type="term" value="P:aromatic amino acid family biosynthetic process"/>
    <property type="evidence" value="ECO:0007669"/>
    <property type="project" value="UniProtKB-KW"/>
</dbReference>
<evidence type="ECO:0000256" key="11">
    <source>
        <dbReference type="ARBA" id="ARBA00044633"/>
    </source>
</evidence>
<dbReference type="InterPro" id="IPR006264">
    <property type="entry name" value="EPSP_synthase"/>
</dbReference>
<evidence type="ECO:0000313" key="13">
    <source>
        <dbReference type="EMBL" id="CAE0492972.1"/>
    </source>
</evidence>
<comment type="subcellular location">
    <subcellularLocation>
        <location evidence="1">Plastid</location>
        <location evidence="1">Chloroplast</location>
    </subcellularLocation>
</comment>
<evidence type="ECO:0000256" key="6">
    <source>
        <dbReference type="ARBA" id="ARBA00022605"/>
    </source>
</evidence>
<evidence type="ECO:0000256" key="5">
    <source>
        <dbReference type="ARBA" id="ARBA00022528"/>
    </source>
</evidence>
<evidence type="ECO:0000256" key="9">
    <source>
        <dbReference type="ARBA" id="ARBA00022946"/>
    </source>
</evidence>
<proteinExistence type="inferred from homology"/>
<keyword evidence="6" id="KW-0028">Amino-acid biosynthesis</keyword>
<comment type="pathway">
    <text evidence="2">Metabolic intermediate biosynthesis; chorismate biosynthesis; chorismate from D-erythrose 4-phosphate and phosphoenolpyruvate: step 6/7.</text>
</comment>
<comment type="similarity">
    <text evidence="3">Belongs to the EPSP synthase family.</text>
</comment>
<dbReference type="InterPro" id="IPR023193">
    <property type="entry name" value="EPSP_synthase_CS"/>
</dbReference>
<evidence type="ECO:0000256" key="3">
    <source>
        <dbReference type="ARBA" id="ARBA00009948"/>
    </source>
</evidence>
<dbReference type="PROSITE" id="PS00104">
    <property type="entry name" value="EPSP_SYNTHASE_1"/>
    <property type="match status" value="1"/>
</dbReference>
<protein>
    <recommendedName>
        <fullName evidence="4">3-phosphoshikimate 1-carboxyvinyltransferase</fullName>
        <ecNumber evidence="4">2.5.1.19</ecNumber>
    </recommendedName>
</protein>
<dbReference type="HAMAP" id="MF_00210">
    <property type="entry name" value="EPSP_synth"/>
    <property type="match status" value="1"/>
</dbReference>
<dbReference type="Gene3D" id="3.65.10.10">
    <property type="entry name" value="Enolpyruvate transferase domain"/>
    <property type="match status" value="2"/>
</dbReference>
<evidence type="ECO:0000256" key="8">
    <source>
        <dbReference type="ARBA" id="ARBA00022679"/>
    </source>
</evidence>
<accession>A0A7S3QU30</accession>
<dbReference type="SUPFAM" id="SSF55205">
    <property type="entry name" value="EPT/RTPC-like"/>
    <property type="match status" value="1"/>
</dbReference>
<dbReference type="PANTHER" id="PTHR21090:SF5">
    <property type="entry name" value="PENTAFUNCTIONAL AROM POLYPEPTIDE"/>
    <property type="match status" value="1"/>
</dbReference>
<dbReference type="GO" id="GO:0008652">
    <property type="term" value="P:amino acid biosynthetic process"/>
    <property type="evidence" value="ECO:0007669"/>
    <property type="project" value="UniProtKB-KW"/>
</dbReference>
<keyword evidence="9" id="KW-0809">Transit peptide</keyword>
<dbReference type="CDD" id="cd01556">
    <property type="entry name" value="EPSP_synthase"/>
    <property type="match status" value="1"/>
</dbReference>
<dbReference type="EMBL" id="HBIP01013974">
    <property type="protein sequence ID" value="CAE0492972.1"/>
    <property type="molecule type" value="Transcribed_RNA"/>
</dbReference>
<comment type="catalytic activity">
    <reaction evidence="11">
        <text>3-phosphoshikimate + phosphoenolpyruvate = 5-O-(1-carboxyvinyl)-3-phosphoshikimate + phosphate</text>
        <dbReference type="Rhea" id="RHEA:21256"/>
        <dbReference type="ChEBI" id="CHEBI:43474"/>
        <dbReference type="ChEBI" id="CHEBI:57701"/>
        <dbReference type="ChEBI" id="CHEBI:58702"/>
        <dbReference type="ChEBI" id="CHEBI:145989"/>
        <dbReference type="EC" id="2.5.1.19"/>
    </reaction>
    <physiologicalReaction direction="left-to-right" evidence="11">
        <dbReference type="Rhea" id="RHEA:21257"/>
    </physiologicalReaction>
</comment>